<gene>
    <name evidence="2" type="ORF">FHR32_007308</name>
</gene>
<feature type="signal peptide" evidence="1">
    <location>
        <begin position="1"/>
        <end position="29"/>
    </location>
</feature>
<protein>
    <recommendedName>
        <fullName evidence="4">Spore-associated protein A</fullName>
    </recommendedName>
</protein>
<evidence type="ECO:0000256" key="1">
    <source>
        <dbReference type="SAM" id="SignalP"/>
    </source>
</evidence>
<accession>A0A7W7S451</accession>
<comment type="caution">
    <text evidence="2">The sequence shown here is derived from an EMBL/GenBank/DDBJ whole genome shotgun (WGS) entry which is preliminary data.</text>
</comment>
<dbReference type="RefSeq" id="WP_184758845.1">
    <property type="nucleotide sequence ID" value="NZ_BAABEK010000155.1"/>
</dbReference>
<evidence type="ECO:0008006" key="4">
    <source>
        <dbReference type="Google" id="ProtNLM"/>
    </source>
</evidence>
<keyword evidence="1" id="KW-0732">Signal</keyword>
<organism evidence="2 3">
    <name type="scientific">Streptosporangium album</name>
    <dbReference type="NCBI Taxonomy" id="47479"/>
    <lineage>
        <taxon>Bacteria</taxon>
        <taxon>Bacillati</taxon>
        <taxon>Actinomycetota</taxon>
        <taxon>Actinomycetes</taxon>
        <taxon>Streptosporangiales</taxon>
        <taxon>Streptosporangiaceae</taxon>
        <taxon>Streptosporangium</taxon>
    </lineage>
</organism>
<dbReference type="Proteomes" id="UP000534286">
    <property type="component" value="Unassembled WGS sequence"/>
</dbReference>
<dbReference type="EMBL" id="JACHJU010000004">
    <property type="protein sequence ID" value="MBB4942908.1"/>
    <property type="molecule type" value="Genomic_DNA"/>
</dbReference>
<dbReference type="AlphaFoldDB" id="A0A7W7S451"/>
<name>A0A7W7S451_9ACTN</name>
<reference evidence="2 3" key="1">
    <citation type="submission" date="2020-08" db="EMBL/GenBank/DDBJ databases">
        <title>Sequencing the genomes of 1000 actinobacteria strains.</title>
        <authorList>
            <person name="Klenk H.-P."/>
        </authorList>
    </citation>
    <scope>NUCLEOTIDE SEQUENCE [LARGE SCALE GENOMIC DNA]</scope>
    <source>
        <strain evidence="2 3">DSM 43023</strain>
    </source>
</reference>
<sequence length="138" mass="13926">MRTRSKIATLASAALVSTWLVAGATPASAAGPCGGGYSRVGVYAIPASGARTGTLEVYYSSSSGKNCALTYGYGSYAGRVNRKAVAIGLGGATAWAGADNGMFAHYAGPVYVSARGKCIDVRGQVATGVRNLNRVHCG</sequence>
<evidence type="ECO:0000313" key="2">
    <source>
        <dbReference type="EMBL" id="MBB4942908.1"/>
    </source>
</evidence>
<keyword evidence="3" id="KW-1185">Reference proteome</keyword>
<feature type="chain" id="PRO_5030640712" description="Spore-associated protein A" evidence="1">
    <location>
        <begin position="30"/>
        <end position="138"/>
    </location>
</feature>
<proteinExistence type="predicted"/>
<evidence type="ECO:0000313" key="3">
    <source>
        <dbReference type="Proteomes" id="UP000534286"/>
    </source>
</evidence>